<dbReference type="EMBL" id="FOYM01000042">
    <property type="protein sequence ID" value="SFR16845.1"/>
    <property type="molecule type" value="Genomic_DNA"/>
</dbReference>
<dbReference type="STRING" id="39060.SAMN05660706_14218"/>
<organism evidence="1 2">
    <name type="scientific">Desulfoscipio geothermicus DSM 3669</name>
    <dbReference type="NCBI Taxonomy" id="1121426"/>
    <lineage>
        <taxon>Bacteria</taxon>
        <taxon>Bacillati</taxon>
        <taxon>Bacillota</taxon>
        <taxon>Clostridia</taxon>
        <taxon>Eubacteriales</taxon>
        <taxon>Desulfallaceae</taxon>
        <taxon>Desulfoscipio</taxon>
    </lineage>
</organism>
<dbReference type="RefSeq" id="WP_165608415.1">
    <property type="nucleotide sequence ID" value="NZ_FOYM01000042.1"/>
</dbReference>
<protein>
    <submittedName>
        <fullName evidence="1">Uncharacterized protein</fullName>
    </submittedName>
</protein>
<gene>
    <name evidence="1" type="ORF">SAMN05660706_14218</name>
</gene>
<sequence>MNLEEMHALLARVRHLAEVGLAVEDQRHCRQLLSEICLSCSEYVVK</sequence>
<accession>A0A1I6EGL0</accession>
<evidence type="ECO:0000313" key="1">
    <source>
        <dbReference type="EMBL" id="SFR16845.1"/>
    </source>
</evidence>
<proteinExistence type="predicted"/>
<dbReference type="Proteomes" id="UP000199584">
    <property type="component" value="Unassembled WGS sequence"/>
</dbReference>
<name>A0A1I6EGL0_9FIRM</name>
<dbReference type="AlphaFoldDB" id="A0A1I6EGL0"/>
<reference evidence="2" key="1">
    <citation type="submission" date="2016-10" db="EMBL/GenBank/DDBJ databases">
        <authorList>
            <person name="Varghese N."/>
            <person name="Submissions S."/>
        </authorList>
    </citation>
    <scope>NUCLEOTIDE SEQUENCE [LARGE SCALE GENOMIC DNA]</scope>
    <source>
        <strain evidence="2">DSM 3669</strain>
    </source>
</reference>
<keyword evidence="2" id="KW-1185">Reference proteome</keyword>
<evidence type="ECO:0000313" key="2">
    <source>
        <dbReference type="Proteomes" id="UP000199584"/>
    </source>
</evidence>